<evidence type="ECO:0000313" key="1">
    <source>
        <dbReference type="Ensembl" id="ENSLLEP00000027300.1"/>
    </source>
</evidence>
<sequence length="86" mass="10019">MERIPSAPPPLSPLDRAFFARLADWCLLSCRVDFSHMYQVFKPRKGLKRCEDSKVRLVLWIGATIYVSVYDEQLSIILLCCCFFLM</sequence>
<name>A0A8C5WC37_9ANUR</name>
<protein>
    <submittedName>
        <fullName evidence="1">Uncharacterized protein</fullName>
    </submittedName>
</protein>
<evidence type="ECO:0000313" key="2">
    <source>
        <dbReference type="Proteomes" id="UP000694569"/>
    </source>
</evidence>
<organism evidence="1 2">
    <name type="scientific">Leptobrachium leishanense</name>
    <name type="common">Leishan spiny toad</name>
    <dbReference type="NCBI Taxonomy" id="445787"/>
    <lineage>
        <taxon>Eukaryota</taxon>
        <taxon>Metazoa</taxon>
        <taxon>Chordata</taxon>
        <taxon>Craniata</taxon>
        <taxon>Vertebrata</taxon>
        <taxon>Euteleostomi</taxon>
        <taxon>Amphibia</taxon>
        <taxon>Batrachia</taxon>
        <taxon>Anura</taxon>
        <taxon>Pelobatoidea</taxon>
        <taxon>Megophryidae</taxon>
        <taxon>Leptobrachium</taxon>
    </lineage>
</organism>
<accession>A0A8C5WC37</accession>
<proteinExistence type="predicted"/>
<dbReference type="Ensembl" id="ENSLLET00000028368.1">
    <property type="protein sequence ID" value="ENSLLEP00000027300.1"/>
    <property type="gene ID" value="ENSLLEG00000017319.1"/>
</dbReference>
<dbReference type="Proteomes" id="UP000694569">
    <property type="component" value="Unplaced"/>
</dbReference>
<reference evidence="1" key="2">
    <citation type="submission" date="2025-09" db="UniProtKB">
        <authorList>
            <consortium name="Ensembl"/>
        </authorList>
    </citation>
    <scope>IDENTIFICATION</scope>
</reference>
<keyword evidence="2" id="KW-1185">Reference proteome</keyword>
<dbReference type="AlphaFoldDB" id="A0A8C5WC37"/>
<reference evidence="1" key="1">
    <citation type="submission" date="2025-08" db="UniProtKB">
        <authorList>
            <consortium name="Ensembl"/>
        </authorList>
    </citation>
    <scope>IDENTIFICATION</scope>
</reference>